<feature type="region of interest" description="Disordered" evidence="1">
    <location>
        <begin position="1378"/>
        <end position="1401"/>
    </location>
</feature>
<evidence type="ECO:0008006" key="4">
    <source>
        <dbReference type="Google" id="ProtNLM"/>
    </source>
</evidence>
<feature type="compositionally biased region" description="Basic and acidic residues" evidence="1">
    <location>
        <begin position="1885"/>
        <end position="1901"/>
    </location>
</feature>
<gene>
    <name evidence="2" type="ORF">AALO_G00288610</name>
</gene>
<feature type="compositionally biased region" description="Polar residues" evidence="1">
    <location>
        <begin position="2822"/>
        <end position="2833"/>
    </location>
</feature>
<feature type="region of interest" description="Disordered" evidence="1">
    <location>
        <begin position="2810"/>
        <end position="2833"/>
    </location>
</feature>
<feature type="compositionally biased region" description="Polar residues" evidence="1">
    <location>
        <begin position="2141"/>
        <end position="2155"/>
    </location>
</feature>
<feature type="compositionally biased region" description="Polar residues" evidence="1">
    <location>
        <begin position="1845"/>
        <end position="1857"/>
    </location>
</feature>
<dbReference type="Pfam" id="PF15392">
    <property type="entry name" value="Joubert"/>
    <property type="match status" value="1"/>
</dbReference>
<sequence>MELKLEVVLSSSIKGKKPWPRFCWLGMEKENVFLLDDNRINEVNLVTGRTKKKNPKLQSVLPNVVLMTTSPNGMWLAGVLTSGDLFLWSKDTDLFKTSAPVPDVIHQLTAVKENGVPLILQVSGDGHRVLLLALSGQVLLWECTSPLELSAVRGATVSGRWSQVHAPSNAAFPSVADKEAICHSLFIQSQVLGDVCLIAFVFCVGEQLSITYLKLQWDEGVDRKLSPVGYDVLWVTKTYPLGQLATPCCPVKSRGALVSSLSPDGLLLAIIINQKDPRTTQALFVSTQNFVSVSAGLGGCGSKNLSIPAKYVRSYWVASVCWSPGGLFLACVLKRGSLLMLMRLGGLLTLSTTGCDIDFGPAHFLPLHPLVTYRPPAPVGADGSLSSSSASLRDVFRQRYSVTWHPRLPFLILSDGYMATLLRAPGLPEPSALISSLLLDSARHLERARALLMQTQPQAQLECLSSLKFTASLQALKDRETSVPSLPLYLQDDGTTDDLQEAYERAQAEAEDECTIDGQSSGLRREDAGSLEFSSMFDTLHAQPDLLQGSQRPSAASLPLRLELDGAQRGLLTAWALVVSLGGRVEQRPRLLSLGVAGGAVSTLVELSQSFVQLLLSPGPGLPLSSHSLAAATGLLRLAACCMDDAYSPPLRPLSQTEHPSDEYRTPMLQEQVTATDPESVQVCPQRPSARLGCMWQGLYKQTLQYQCVLRSQTDHQGSGREHKKVSATLCLIQGELQRAGVSLAEDPELHCLAGEELFLQGAYTQSTETWRAELWAEQEIATLAPRSCYLQTRYGLALLYSLLYQYRLREAQSLGDHMARRLLQESGHNKEPEEECVCGSWPPVQVHREVACAIVQSLGRFMAAYFANQTLAVRPPHCVDVLDPLHFDQATGPRVVALSQQSVAVAVRSQHLSEQWTVGYALELLLIGGLLPEAVWLTSRLGDWTTAAALSLAYSNYCTENALLSRLRWKELHLPPELQPGSIFQAQLEALLGPAATEASQGRDSHRTPSVEEGDEEQLLLCVQELLKASVMARLDVLSRPIGQLLAVAKEMSSELVALVPAGLYLPAPPLYCPQPAPSAQGVAEGCVICGDVGLHREGASRVKSASPGACRLVWSRKALLLLRAARCALPAAQWYVARLQRCRKNYRKIRKCPVLAEALLPEGLRRFLSHSGFFKPGAAGDGPMDPVIVQTLTCFRELCGLLWMLHVRDQLTTSCRKYQAARNHGRDAEKGSYADSGLCEDALRWVCRLLPFSRFLCAEELLQDLLLSLLAQLPPTAMVAEVLVWAFPEEEQSVRVALREKYSTLLQTLRPCPVVPSTNTQGGQTDASWEREESMEQQQPLMSALLKKSRKRRARLLSSVAKHMARVQLHLWEREEGGDERADFPSAGPDRLSLGASRSLSSLTETTAATLTSNTDANTSQALSPDLLAGSRHSTLKLKVQDRSGEAIKQNQASCQETDAGTLPVVGSWEFELEDEEYVRFLELFLSYLLDRSSGGSQEAELPLIGCFWAGLRERELHSLGFDVLTTLKRRQRDMRKSSAVRSHARGDAPRPPVFWAGRCFHAQRTDPEPERPPSSASRPSLLVQPCPPSPGLWSGKQQAGVTLDLSPSPSIAKTFPSTPSLEVQQELDPDLEARFPALGRLLEWMSRWADRRVLLRRMEEQRGAGGPAIRAKASAPAVLTALLLLERRYSAALLAADKSHMRIPEVELTVSPVLQFPSCSGEQQRETPAEEEKEEKEEREKERQRGGERERESSVDTGYPGSVGTPITLPDVDLQPPQASEACELLELQSESEASNLDSVTSDPDSIEAAPKPPPTQGSNMADAYLFEEHNSAEELAHPSAQVPSPMSTAQSGPLGQGLTLADLEGTESSGSPTAVSDTEEDRLSDHGPPEADSKTEDTPIGEAAGPVPPQQAELPLTEAHPAPGPPGNRQPPAGTHSQMPDTHAAPDTTNTNPVTQLVQDELFRLVQLQQINFMSLMQVVGASFANLPSQARLPLPQSVPLPQSNPPFTFPSAPQPHPSPLPSHPNTAQTLPATQPPHAPLPQTNGHPTQPPHAPLPQTNGHPTQPPYAPLPQTNGHPTQPPGSQLAAPPSHVSPDPQGPLSAAQQQRAPERQQAFPGPPLCAPQPQPRQDDQQYPHSTQSMQPLTITSGPGRSRPPESIPASQGLLTTVGPSVTPTLPPGGSTQNTPSLIPLERTRPEGLRLLQLPPPQPGLLRPPLPIPVREAWAPQLPNAHPPPPLHPPPLPHPPAHRWPERTAWAPEVSRHDQGAPRLLPVPQHAAPSRGLPLLHLRPSSSLPVSLPLIPQPAPAPAPASLLNPAGMGPFPRLQLLQRGPDPPSTGRHSEPPLRTPRLIPLEALMSWAAGGAQGPQMTTPLLKASMPAPSHTHVHSPSQPVLSSTPSAHRQKRRMEKERTVEVSFRPEDSIIPPAEPEIEVPVSGDGFVLPLGSCDSVLSGQRLLQASIATAAELHAFASTQKRPPELQDACTNTESVPQLRPDKSTSAQRSPSTSAAPQPERGLGDAAPCLPPELFLDLRFPKEDGSPHISVPAQDAEGRRFINVIDLEDEALLQDLPQRQPPVPITTTTTTTAPPSPPTSAQLHLLAASVTNATHTPLLLASEQESDELLGYARGWKPEEDRSSFQAARPAPSDPSERLHAPAARQEPPPPAVLAAVDEFRGDALTRSLLDKPLWSTSQLDRSQASPSQVSVRQVSARLSEMDKQLAALQSIADQMDQEFANTRLLVRTIDNLSPGFLTHGEEKPHSSPPAVTKAVKSLVRGARPALELTDVLEEDEDILSSSPAAIRLPATRRRPPPLSSHPVSSRTSILQQHTSYPASMEQRMWETSQDVTGTIGDQSGSRRTEDTLGLSGLSDVADILGELVRDGGLSPTALGLSHTQAARFSRAVPSHVPQQPPRGQRSEEERRELRAWMRRKQRERLVEYRRQREERRAHERRPFTSTAPLKPNSRDVSLNRKIKEEKDKIALLEHHTQRASEAYSLMSDLLTTPLPVTTVKPRSKSTSPASAKISIRSRSQSAGRTTKSPGLTRSFSSPGRTVVLPRRRVGTSPHESLSSRLGLHRPASALPGDRLSQVTRRGMLTYTRGRSAGSLKETQRRPLSQSPTGHKTERPGRSEERGRNQKREEEVEDRELLSPWEPPLEIRRILGLDLQDNEQGARGTEGDLDALETLSESTGSILAKINWEDIEKLVAEVEEDDD</sequence>
<feature type="region of interest" description="Disordered" evidence="1">
    <location>
        <begin position="2905"/>
        <end position="2927"/>
    </location>
</feature>
<feature type="compositionally biased region" description="Low complexity" evidence="1">
    <location>
        <begin position="1781"/>
        <end position="1798"/>
    </location>
</feature>
<feature type="compositionally biased region" description="Low complexity" evidence="1">
    <location>
        <begin position="2107"/>
        <end position="2119"/>
    </location>
</feature>
<feature type="compositionally biased region" description="Pro residues" evidence="1">
    <location>
        <begin position="2001"/>
        <end position="2027"/>
    </location>
</feature>
<feature type="compositionally biased region" description="Polar residues" evidence="1">
    <location>
        <begin position="3033"/>
        <end position="3056"/>
    </location>
</feature>
<dbReference type="PANTHER" id="PTHR14492:SF4">
    <property type="entry name" value="CILIOGENESIS AND PLANAR POLARITY EFFECTOR 1"/>
    <property type="match status" value="1"/>
</dbReference>
<feature type="compositionally biased region" description="Polar residues" evidence="1">
    <location>
        <begin position="1870"/>
        <end position="1880"/>
    </location>
</feature>
<feature type="compositionally biased region" description="Pro residues" evidence="1">
    <location>
        <begin position="2237"/>
        <end position="2251"/>
    </location>
</feature>
<dbReference type="SUPFAM" id="SSF82171">
    <property type="entry name" value="DPP6 N-terminal domain-like"/>
    <property type="match status" value="1"/>
</dbReference>
<feature type="region of interest" description="Disordered" evidence="1">
    <location>
        <begin position="2000"/>
        <end position="2295"/>
    </location>
</feature>
<dbReference type="PANTHER" id="PTHR14492">
    <property type="entry name" value="JBTS17"/>
    <property type="match status" value="1"/>
</dbReference>
<protein>
    <recommendedName>
        <fullName evidence="4">Ciliogenesis and planar polarity effector 1</fullName>
    </recommendedName>
</protein>
<dbReference type="Proteomes" id="UP000823561">
    <property type="component" value="Chromosome 23"/>
</dbReference>
<keyword evidence="3" id="KW-1185">Reference proteome</keyword>
<feature type="region of interest" description="Disordered" evidence="1">
    <location>
        <begin position="2383"/>
        <end position="2422"/>
    </location>
</feature>
<dbReference type="GO" id="GO:0035869">
    <property type="term" value="C:ciliary transition zone"/>
    <property type="evidence" value="ECO:0007669"/>
    <property type="project" value="TreeGrafter"/>
</dbReference>
<evidence type="ECO:0000256" key="1">
    <source>
        <dbReference type="SAM" id="MobiDB-lite"/>
    </source>
</evidence>
<feature type="region of interest" description="Disordered" evidence="1">
    <location>
        <begin position="2948"/>
        <end position="2973"/>
    </location>
</feature>
<reference evidence="2" key="1">
    <citation type="submission" date="2020-10" db="EMBL/GenBank/DDBJ databases">
        <title>Chromosome-scale genome assembly of the Allis shad, Alosa alosa.</title>
        <authorList>
            <person name="Margot Z."/>
            <person name="Christophe K."/>
            <person name="Cabau C."/>
            <person name="Louis A."/>
            <person name="Berthelot C."/>
            <person name="Parey E."/>
            <person name="Roest Crollius H."/>
            <person name="Montfort J."/>
            <person name="Robinson-Rechavi M."/>
            <person name="Bucao C."/>
            <person name="Bouchez O."/>
            <person name="Gislard M."/>
            <person name="Lluch J."/>
            <person name="Milhes M."/>
            <person name="Lampietro C."/>
            <person name="Lopez Roques C."/>
            <person name="Donnadieu C."/>
            <person name="Braasch I."/>
            <person name="Desvignes T."/>
            <person name="Postlethwait J."/>
            <person name="Bobe J."/>
            <person name="Guiguen Y."/>
        </authorList>
    </citation>
    <scope>NUCLEOTIDE SEQUENCE</scope>
    <source>
        <strain evidence="2">M-15738</strain>
        <tissue evidence="2">Blood</tissue>
    </source>
</reference>
<feature type="compositionally biased region" description="Polar residues" evidence="1">
    <location>
        <begin position="2165"/>
        <end position="2193"/>
    </location>
</feature>
<accession>A0AAV6FKT9</accession>
<feature type="region of interest" description="Disordered" evidence="1">
    <location>
        <begin position="2579"/>
        <end position="2600"/>
    </location>
</feature>
<feature type="compositionally biased region" description="Pro residues" evidence="1">
    <location>
        <begin position="2121"/>
        <end position="2131"/>
    </location>
</feature>
<feature type="compositionally biased region" description="Basic and acidic residues" evidence="1">
    <location>
        <begin position="2413"/>
        <end position="2422"/>
    </location>
</feature>
<evidence type="ECO:0000313" key="2">
    <source>
        <dbReference type="EMBL" id="KAG5261807.1"/>
    </source>
</evidence>
<proteinExistence type="predicted"/>
<feature type="compositionally biased region" description="Polar residues" evidence="1">
    <location>
        <begin position="2504"/>
        <end position="2516"/>
    </location>
</feature>
<feature type="compositionally biased region" description="Basic and acidic residues" evidence="1">
    <location>
        <begin position="3127"/>
        <end position="3146"/>
    </location>
</feature>
<dbReference type="EMBL" id="JADWDJ010000023">
    <property type="protein sequence ID" value="KAG5261807.1"/>
    <property type="molecule type" value="Genomic_DNA"/>
</dbReference>
<evidence type="ECO:0000313" key="3">
    <source>
        <dbReference type="Proteomes" id="UP000823561"/>
    </source>
</evidence>
<feature type="region of interest" description="Disordered" evidence="1">
    <location>
        <begin position="3013"/>
        <end position="3155"/>
    </location>
</feature>
<feature type="compositionally biased region" description="Basic and acidic residues" evidence="1">
    <location>
        <begin position="1830"/>
        <end position="1840"/>
    </location>
</feature>
<feature type="compositionally biased region" description="Basic and acidic residues" evidence="1">
    <location>
        <begin position="2948"/>
        <end position="2959"/>
    </location>
</feature>
<organism evidence="2 3">
    <name type="scientific">Alosa alosa</name>
    <name type="common">allis shad</name>
    <dbReference type="NCBI Taxonomy" id="278164"/>
    <lineage>
        <taxon>Eukaryota</taxon>
        <taxon>Metazoa</taxon>
        <taxon>Chordata</taxon>
        <taxon>Craniata</taxon>
        <taxon>Vertebrata</taxon>
        <taxon>Euteleostomi</taxon>
        <taxon>Actinopterygii</taxon>
        <taxon>Neopterygii</taxon>
        <taxon>Teleostei</taxon>
        <taxon>Clupei</taxon>
        <taxon>Clupeiformes</taxon>
        <taxon>Clupeoidei</taxon>
        <taxon>Clupeidae</taxon>
        <taxon>Alosa</taxon>
    </lineage>
</organism>
<feature type="region of interest" description="Disordered" evidence="1">
    <location>
        <begin position="1720"/>
        <end position="1956"/>
    </location>
</feature>
<dbReference type="GO" id="GO:0060271">
    <property type="term" value="P:cilium assembly"/>
    <property type="evidence" value="ECO:0007669"/>
    <property type="project" value="TreeGrafter"/>
</dbReference>
<feature type="compositionally biased region" description="Basic and acidic residues" evidence="1">
    <location>
        <begin position="1726"/>
        <end position="1757"/>
    </location>
</feature>
<comment type="caution">
    <text evidence="2">The sequence shown here is derived from an EMBL/GenBank/DDBJ whole genome shotgun (WGS) entry which is preliminary data.</text>
</comment>
<feature type="region of interest" description="Disordered" evidence="1">
    <location>
        <begin position="2479"/>
        <end position="2528"/>
    </location>
</feature>
<feature type="region of interest" description="Disordered" evidence="1">
    <location>
        <begin position="1567"/>
        <end position="1600"/>
    </location>
</feature>
<feature type="compositionally biased region" description="Polar residues" evidence="1">
    <location>
        <begin position="2393"/>
        <end position="2406"/>
    </location>
</feature>
<feature type="compositionally biased region" description="Pro residues" evidence="1">
    <location>
        <begin position="2210"/>
        <end position="2224"/>
    </location>
</feature>
<feature type="compositionally biased region" description="Low complexity" evidence="1">
    <location>
        <begin position="2285"/>
        <end position="2295"/>
    </location>
</feature>
<name>A0AAV6FKT9_9TELE</name>
<feature type="region of interest" description="Disordered" evidence="1">
    <location>
        <begin position="2313"/>
        <end position="2352"/>
    </location>
</feature>
<dbReference type="InterPro" id="IPR028236">
    <property type="entry name" value="CPLANE1"/>
</dbReference>
<feature type="region of interest" description="Disordered" evidence="1">
    <location>
        <begin position="2638"/>
        <end position="2670"/>
    </location>
</feature>